<organism evidence="1 2">
    <name type="scientific">Puccinia coronata f. sp. avenae</name>
    <dbReference type="NCBI Taxonomy" id="200324"/>
    <lineage>
        <taxon>Eukaryota</taxon>
        <taxon>Fungi</taxon>
        <taxon>Dikarya</taxon>
        <taxon>Basidiomycota</taxon>
        <taxon>Pucciniomycotina</taxon>
        <taxon>Pucciniomycetes</taxon>
        <taxon>Pucciniales</taxon>
        <taxon>Pucciniaceae</taxon>
        <taxon>Puccinia</taxon>
    </lineage>
</organism>
<accession>A0A2N5T797</accession>
<gene>
    <name evidence="1" type="ORF">PCANC_03852</name>
</gene>
<comment type="caution">
    <text evidence="1">The sequence shown here is derived from an EMBL/GenBank/DDBJ whole genome shotgun (WGS) entry which is preliminary data.</text>
</comment>
<protein>
    <submittedName>
        <fullName evidence="1">Uncharacterized protein</fullName>
    </submittedName>
</protein>
<sequence length="184" mass="19686">MPVVYIADYTAAKRGLSFPTQITPNYVASKQDAISQGPQGQLGALVSLAETNGFSRWNCQSQFARPTAPAAGTIGLSFRDQWLQELKPLVSLAETDSSSCWENRSQFLRPIAPVAGTIGLTPAEAKDSRQLQEPRPTAPAAGPLVLAPAANGPSYWGQWSHLLRPKFSSAKTNISTWGEGCTGL</sequence>
<dbReference type="EMBL" id="PGCJ01000784">
    <property type="protein sequence ID" value="PLW21373.1"/>
    <property type="molecule type" value="Genomic_DNA"/>
</dbReference>
<proteinExistence type="predicted"/>
<reference evidence="1 2" key="1">
    <citation type="submission" date="2017-11" db="EMBL/GenBank/DDBJ databases">
        <title>De novo assembly and phasing of dikaryotic genomes from two isolates of Puccinia coronata f. sp. avenae, the causal agent of oat crown rust.</title>
        <authorList>
            <person name="Miller M.E."/>
            <person name="Zhang Y."/>
            <person name="Omidvar V."/>
            <person name="Sperschneider J."/>
            <person name="Schwessinger B."/>
            <person name="Raley C."/>
            <person name="Palmer J.M."/>
            <person name="Garnica D."/>
            <person name="Upadhyaya N."/>
            <person name="Rathjen J."/>
            <person name="Taylor J.M."/>
            <person name="Park R.F."/>
            <person name="Dodds P.N."/>
            <person name="Hirsch C.D."/>
            <person name="Kianian S.F."/>
            <person name="Figueroa M."/>
        </authorList>
    </citation>
    <scope>NUCLEOTIDE SEQUENCE [LARGE SCALE GENOMIC DNA]</scope>
    <source>
        <strain evidence="1">12NC29</strain>
    </source>
</reference>
<evidence type="ECO:0000313" key="2">
    <source>
        <dbReference type="Proteomes" id="UP000235388"/>
    </source>
</evidence>
<dbReference type="AlphaFoldDB" id="A0A2N5T797"/>
<dbReference type="Proteomes" id="UP000235388">
    <property type="component" value="Unassembled WGS sequence"/>
</dbReference>
<evidence type="ECO:0000313" key="1">
    <source>
        <dbReference type="EMBL" id="PLW21373.1"/>
    </source>
</evidence>
<keyword evidence="2" id="KW-1185">Reference proteome</keyword>
<name>A0A2N5T797_9BASI</name>